<proteinExistence type="predicted"/>
<dbReference type="AlphaFoldDB" id="A0A9P4QIM9"/>
<name>A0A9P4QIM9_9PEZI</name>
<sequence length="348" mass="39074">MAWAPSVGDIETLIKYVWMVVDGFKSAPREFGSARQRVKVVRIILSQVSRASQRRECVLNRDMSIREEVRDLLSECYSCMKDVRIILKKFSGGPMNAVQRAKWIFAEKSNMSETIIQLECIISGFKTYIQMLGIIGPDAIDIQLEQVNDPDMAVKKAIAKSSATITAQDRKDLIDYSYSSSRLLSQGNANIGGQNMVSTAIWNPRDDLCCWSVVLVTRPDGPSYEMPRREQRSQMRLKEMAVQFDESIDRLPNGANHGRVQYIISEADKQVSDNRFAWRYRAGIVKDYATKAGRHGSRQTVLVVLQKKVALHVPFPLPPATNRNPAAVTGLVGARRQGVNKIILVSVL</sequence>
<protein>
    <submittedName>
        <fullName evidence="1">Uncharacterized protein</fullName>
    </submittedName>
</protein>
<dbReference type="Proteomes" id="UP000799441">
    <property type="component" value="Unassembled WGS sequence"/>
</dbReference>
<dbReference type="EMBL" id="MU003765">
    <property type="protein sequence ID" value="KAF2726248.1"/>
    <property type="molecule type" value="Genomic_DNA"/>
</dbReference>
<keyword evidence="2" id="KW-1185">Reference proteome</keyword>
<gene>
    <name evidence="1" type="ORF">K431DRAFT_308667</name>
</gene>
<dbReference type="OrthoDB" id="10606951at2759"/>
<evidence type="ECO:0000313" key="1">
    <source>
        <dbReference type="EMBL" id="KAF2726248.1"/>
    </source>
</evidence>
<accession>A0A9P4QIM9</accession>
<reference evidence="1" key="1">
    <citation type="journal article" date="2020" name="Stud. Mycol.">
        <title>101 Dothideomycetes genomes: a test case for predicting lifestyles and emergence of pathogens.</title>
        <authorList>
            <person name="Haridas S."/>
            <person name="Albert R."/>
            <person name="Binder M."/>
            <person name="Bloem J."/>
            <person name="Labutti K."/>
            <person name="Salamov A."/>
            <person name="Andreopoulos B."/>
            <person name="Baker S."/>
            <person name="Barry K."/>
            <person name="Bills G."/>
            <person name="Bluhm B."/>
            <person name="Cannon C."/>
            <person name="Castanera R."/>
            <person name="Culley D."/>
            <person name="Daum C."/>
            <person name="Ezra D."/>
            <person name="Gonzalez J."/>
            <person name="Henrissat B."/>
            <person name="Kuo A."/>
            <person name="Liang C."/>
            <person name="Lipzen A."/>
            <person name="Lutzoni F."/>
            <person name="Magnuson J."/>
            <person name="Mondo S."/>
            <person name="Nolan M."/>
            <person name="Ohm R."/>
            <person name="Pangilinan J."/>
            <person name="Park H.-J."/>
            <person name="Ramirez L."/>
            <person name="Alfaro M."/>
            <person name="Sun H."/>
            <person name="Tritt A."/>
            <person name="Yoshinaga Y."/>
            <person name="Zwiers L.-H."/>
            <person name="Turgeon B."/>
            <person name="Goodwin S."/>
            <person name="Spatafora J."/>
            <person name="Crous P."/>
            <person name="Grigoriev I."/>
        </authorList>
    </citation>
    <scope>NUCLEOTIDE SEQUENCE</scope>
    <source>
        <strain evidence="1">CBS 116435</strain>
    </source>
</reference>
<comment type="caution">
    <text evidence="1">The sequence shown here is derived from an EMBL/GenBank/DDBJ whole genome shotgun (WGS) entry which is preliminary data.</text>
</comment>
<evidence type="ECO:0000313" key="2">
    <source>
        <dbReference type="Proteomes" id="UP000799441"/>
    </source>
</evidence>
<organism evidence="1 2">
    <name type="scientific">Polychaeton citri CBS 116435</name>
    <dbReference type="NCBI Taxonomy" id="1314669"/>
    <lineage>
        <taxon>Eukaryota</taxon>
        <taxon>Fungi</taxon>
        <taxon>Dikarya</taxon>
        <taxon>Ascomycota</taxon>
        <taxon>Pezizomycotina</taxon>
        <taxon>Dothideomycetes</taxon>
        <taxon>Dothideomycetidae</taxon>
        <taxon>Capnodiales</taxon>
        <taxon>Capnodiaceae</taxon>
        <taxon>Polychaeton</taxon>
    </lineage>
</organism>